<keyword evidence="2" id="KW-1185">Reference proteome</keyword>
<dbReference type="RefSeq" id="WP_272090176.1">
    <property type="nucleotide sequence ID" value="NZ_JAQNDL010000003.1"/>
</dbReference>
<protein>
    <submittedName>
        <fullName evidence="1">Uncharacterized protein</fullName>
    </submittedName>
</protein>
<dbReference type="EMBL" id="JAQNDL010000003">
    <property type="protein sequence ID" value="MDC0721671.1"/>
    <property type="molecule type" value="Genomic_DNA"/>
</dbReference>
<evidence type="ECO:0000313" key="2">
    <source>
        <dbReference type="Proteomes" id="UP001221686"/>
    </source>
</evidence>
<dbReference type="Proteomes" id="UP001221686">
    <property type="component" value="Unassembled WGS sequence"/>
</dbReference>
<comment type="caution">
    <text evidence="1">The sequence shown here is derived from an EMBL/GenBank/DDBJ whole genome shotgun (WGS) entry which is preliminary data.</text>
</comment>
<gene>
    <name evidence="1" type="ORF">POL25_32480</name>
</gene>
<reference evidence="1 2" key="1">
    <citation type="submission" date="2022-11" db="EMBL/GenBank/DDBJ databases">
        <title>Minimal conservation of predation-associated metabolite biosynthetic gene clusters underscores biosynthetic potential of Myxococcota including descriptions for ten novel species: Archangium lansinium sp. nov., Myxococcus landrumus sp. nov., Nannocystis bai.</title>
        <authorList>
            <person name="Ahearne A."/>
            <person name="Stevens C."/>
            <person name="Dowd S."/>
        </authorList>
    </citation>
    <scope>NUCLEOTIDE SEQUENCE [LARGE SCALE GENOMIC DNA]</scope>
    <source>
        <strain evidence="1 2">BB15-2</strain>
    </source>
</reference>
<name>A0ABT5E732_9BACT</name>
<sequence>MPRSFLELMRDLGARLSGRPVPQRWKRDRSRDHLDDYRILWRLEGEPCEVYLFGRWAGYSHPVVPCDPLTFERSLHARSLCRAYVRELGGEPLMVRFACHAAHDRELATPTDRVPGCYALEGSDDDAPRPGAPLDRSAAAMSDRLLLVKQGPPGGPATAISRTLNWVYSFEYEYDGTGALQATFAVKQSGRHKLP</sequence>
<accession>A0ABT5E732</accession>
<organism evidence="1 2">
    <name type="scientific">Nannocystis bainbridge</name>
    <dbReference type="NCBI Taxonomy" id="2995303"/>
    <lineage>
        <taxon>Bacteria</taxon>
        <taxon>Pseudomonadati</taxon>
        <taxon>Myxococcota</taxon>
        <taxon>Polyangia</taxon>
        <taxon>Nannocystales</taxon>
        <taxon>Nannocystaceae</taxon>
        <taxon>Nannocystis</taxon>
    </lineage>
</organism>
<proteinExistence type="predicted"/>
<evidence type="ECO:0000313" key="1">
    <source>
        <dbReference type="EMBL" id="MDC0721671.1"/>
    </source>
</evidence>